<organism evidence="3 4">
    <name type="scientific">Planomonospora alba</name>
    <dbReference type="NCBI Taxonomy" id="161354"/>
    <lineage>
        <taxon>Bacteria</taxon>
        <taxon>Bacillati</taxon>
        <taxon>Actinomycetota</taxon>
        <taxon>Actinomycetes</taxon>
        <taxon>Streptosporangiales</taxon>
        <taxon>Streptosporangiaceae</taxon>
        <taxon>Planomonospora</taxon>
    </lineage>
</organism>
<feature type="domain" description="DUF2231" evidence="2">
    <location>
        <begin position="7"/>
        <end position="154"/>
    </location>
</feature>
<sequence>MFNEILGLPAHPLIVHASVVLTPLLAAAAAVYALAPRTRAVLGWALLGLAVAAPVAALAARQSGMALKSDRFSSASGRLGERIAEHESFGTPLALVVLVLGLASLGLLHVARPGGADRYGRPVSMAVGGLAVVAAVAAAYYVVRAGHSGAVAVWGS</sequence>
<name>A0ABP6NHG5_9ACTN</name>
<evidence type="ECO:0000313" key="4">
    <source>
        <dbReference type="Proteomes" id="UP001500320"/>
    </source>
</evidence>
<feature type="transmembrane region" description="Helical" evidence="1">
    <location>
        <begin position="123"/>
        <end position="143"/>
    </location>
</feature>
<accession>A0ABP6NHG5</accession>
<keyword evidence="1" id="KW-0472">Membrane</keyword>
<evidence type="ECO:0000256" key="1">
    <source>
        <dbReference type="SAM" id="Phobius"/>
    </source>
</evidence>
<keyword evidence="4" id="KW-1185">Reference proteome</keyword>
<evidence type="ECO:0000313" key="3">
    <source>
        <dbReference type="EMBL" id="GAA3148639.1"/>
    </source>
</evidence>
<comment type="caution">
    <text evidence="3">The sequence shown here is derived from an EMBL/GenBank/DDBJ whole genome shotgun (WGS) entry which is preliminary data.</text>
</comment>
<evidence type="ECO:0000259" key="2">
    <source>
        <dbReference type="Pfam" id="PF09990"/>
    </source>
</evidence>
<proteinExistence type="predicted"/>
<keyword evidence="1" id="KW-1133">Transmembrane helix</keyword>
<dbReference type="Pfam" id="PF09990">
    <property type="entry name" value="DUF2231"/>
    <property type="match status" value="1"/>
</dbReference>
<dbReference type="Proteomes" id="UP001500320">
    <property type="component" value="Unassembled WGS sequence"/>
</dbReference>
<dbReference type="RefSeq" id="WP_344862549.1">
    <property type="nucleotide sequence ID" value="NZ_BAAAUT010000037.1"/>
</dbReference>
<dbReference type="EMBL" id="BAAAUT010000037">
    <property type="protein sequence ID" value="GAA3148639.1"/>
    <property type="molecule type" value="Genomic_DNA"/>
</dbReference>
<feature type="transmembrane region" description="Helical" evidence="1">
    <location>
        <begin position="89"/>
        <end position="111"/>
    </location>
</feature>
<reference evidence="4" key="1">
    <citation type="journal article" date="2019" name="Int. J. Syst. Evol. Microbiol.">
        <title>The Global Catalogue of Microorganisms (GCM) 10K type strain sequencing project: providing services to taxonomists for standard genome sequencing and annotation.</title>
        <authorList>
            <consortium name="The Broad Institute Genomics Platform"/>
            <consortium name="The Broad Institute Genome Sequencing Center for Infectious Disease"/>
            <person name="Wu L."/>
            <person name="Ma J."/>
        </authorList>
    </citation>
    <scope>NUCLEOTIDE SEQUENCE [LARGE SCALE GENOMIC DNA]</scope>
    <source>
        <strain evidence="4">JCM 9373</strain>
    </source>
</reference>
<protein>
    <recommendedName>
        <fullName evidence="2">DUF2231 domain-containing protein</fullName>
    </recommendedName>
</protein>
<gene>
    <name evidence="3" type="ORF">GCM10010466_44480</name>
</gene>
<dbReference type="InterPro" id="IPR019251">
    <property type="entry name" value="DUF2231_TM"/>
</dbReference>
<feature type="transmembrane region" description="Helical" evidence="1">
    <location>
        <begin position="13"/>
        <end position="34"/>
    </location>
</feature>
<feature type="transmembrane region" description="Helical" evidence="1">
    <location>
        <begin position="41"/>
        <end position="60"/>
    </location>
</feature>
<keyword evidence="1" id="KW-0812">Transmembrane</keyword>